<dbReference type="KEGG" id="dla:I6G47_33375"/>
<geneLocation type="plasmid" evidence="1 4">
    <name>unnamed</name>
</geneLocation>
<accession>A0A1H3N2V1</accession>
<dbReference type="GeneID" id="94689147"/>
<dbReference type="AlphaFoldDB" id="A0A1H3N2V1"/>
<reference evidence="1 4" key="2">
    <citation type="submission" date="2020-12" db="EMBL/GenBank/DDBJ databases">
        <title>FDA dAtabase for Regulatory Grade micrObial Sequences (FDA-ARGOS): Supporting development and validation of Infectious Disease Dx tests.</title>
        <authorList>
            <person name="Sproer C."/>
            <person name="Gronow S."/>
            <person name="Severitt S."/>
            <person name="Schroder I."/>
            <person name="Tallon L."/>
            <person name="Sadzewicz L."/>
            <person name="Zhao X."/>
            <person name="Boylan J."/>
            <person name="Ott S."/>
            <person name="Bowen H."/>
            <person name="Vavikolanu K."/>
            <person name="Mehta A."/>
            <person name="Aluvathingal J."/>
            <person name="Nadendla S."/>
            <person name="Lowell S."/>
            <person name="Myers T."/>
            <person name="Yan Y."/>
            <person name="Sichtig H."/>
        </authorList>
    </citation>
    <scope>NUCLEOTIDE SEQUENCE [LARGE SCALE GENOMIC DNA]</scope>
    <source>
        <strain evidence="1 4">FDAARGOS_890</strain>
        <plasmid evidence="1 4">unnamed</plasmid>
    </source>
</reference>
<sequence>MQMQMQMVHLPDRLALALQDVVLALQQGLADAQLRAYLPMVSRRYMAHGVHIYYRCLSGRSAGARYAASAVPAEHLDRARRVVVIADISLDVHWQGLGFFKALIAELCEPRQDIDLIEVENVSNARLAGHLARSGWHSRNGLATGGCWVTTTALAGHSSAISAPL</sequence>
<protein>
    <submittedName>
        <fullName evidence="2">Uncharacterized protein</fullName>
    </submittedName>
</protein>
<evidence type="ECO:0000313" key="1">
    <source>
        <dbReference type="EMBL" id="QPS85037.1"/>
    </source>
</evidence>
<name>A0A1H3N2V1_9BURK</name>
<keyword evidence="4" id="KW-1185">Reference proteome</keyword>
<dbReference type="RefSeq" id="WP_047219679.1">
    <property type="nucleotide sequence ID" value="NZ_CP065749.1"/>
</dbReference>
<gene>
    <name evidence="1" type="ORF">I6G47_33375</name>
    <name evidence="2" type="ORF">SAMN05421547_108145</name>
</gene>
<dbReference type="EMBL" id="FNPE01000008">
    <property type="protein sequence ID" value="SDY83094.1"/>
    <property type="molecule type" value="Genomic_DNA"/>
</dbReference>
<keyword evidence="1" id="KW-0614">Plasmid</keyword>
<reference evidence="2 3" key="1">
    <citation type="submission" date="2016-10" db="EMBL/GenBank/DDBJ databases">
        <authorList>
            <person name="de Groot N.N."/>
        </authorList>
    </citation>
    <scope>NUCLEOTIDE SEQUENCE [LARGE SCALE GENOMIC DNA]</scope>
    <source>
        <strain evidence="2 3">LMG 24775</strain>
    </source>
</reference>
<evidence type="ECO:0000313" key="3">
    <source>
        <dbReference type="Proteomes" id="UP000183417"/>
    </source>
</evidence>
<dbReference type="Proteomes" id="UP000183417">
    <property type="component" value="Unassembled WGS sequence"/>
</dbReference>
<organism evidence="2 3">
    <name type="scientific">Delftia lacustris</name>
    <dbReference type="NCBI Taxonomy" id="558537"/>
    <lineage>
        <taxon>Bacteria</taxon>
        <taxon>Pseudomonadati</taxon>
        <taxon>Pseudomonadota</taxon>
        <taxon>Betaproteobacteria</taxon>
        <taxon>Burkholderiales</taxon>
        <taxon>Comamonadaceae</taxon>
        <taxon>Delftia</taxon>
    </lineage>
</organism>
<evidence type="ECO:0000313" key="4">
    <source>
        <dbReference type="Proteomes" id="UP000595064"/>
    </source>
</evidence>
<dbReference type="Proteomes" id="UP000595064">
    <property type="component" value="Plasmid unnamed"/>
</dbReference>
<evidence type="ECO:0000313" key="2">
    <source>
        <dbReference type="EMBL" id="SDY83094.1"/>
    </source>
</evidence>
<proteinExistence type="predicted"/>
<dbReference type="EMBL" id="CP065749">
    <property type="protein sequence ID" value="QPS85037.1"/>
    <property type="molecule type" value="Genomic_DNA"/>
</dbReference>